<organism evidence="1 2">
    <name type="scientific">Meganyctiphanes norvegica</name>
    <name type="common">Northern krill</name>
    <name type="synonym">Thysanopoda norvegica</name>
    <dbReference type="NCBI Taxonomy" id="48144"/>
    <lineage>
        <taxon>Eukaryota</taxon>
        <taxon>Metazoa</taxon>
        <taxon>Ecdysozoa</taxon>
        <taxon>Arthropoda</taxon>
        <taxon>Crustacea</taxon>
        <taxon>Multicrustacea</taxon>
        <taxon>Malacostraca</taxon>
        <taxon>Eumalacostraca</taxon>
        <taxon>Eucarida</taxon>
        <taxon>Euphausiacea</taxon>
        <taxon>Euphausiidae</taxon>
        <taxon>Meganyctiphanes</taxon>
    </lineage>
</organism>
<dbReference type="PANTHER" id="PTHR21261">
    <property type="entry name" value="BEAT PROTEIN"/>
    <property type="match status" value="1"/>
</dbReference>
<evidence type="ECO:0000313" key="1">
    <source>
        <dbReference type="EMBL" id="CAL4079975.1"/>
    </source>
</evidence>
<evidence type="ECO:0008006" key="3">
    <source>
        <dbReference type="Google" id="ProtNLM"/>
    </source>
</evidence>
<dbReference type="Gene3D" id="2.60.40.10">
    <property type="entry name" value="Immunoglobulins"/>
    <property type="match status" value="1"/>
</dbReference>
<comment type="caution">
    <text evidence="1">The sequence shown here is derived from an EMBL/GenBank/DDBJ whole genome shotgun (WGS) entry which is preliminary data.</text>
</comment>
<reference evidence="1 2" key="1">
    <citation type="submission" date="2024-05" db="EMBL/GenBank/DDBJ databases">
        <authorList>
            <person name="Wallberg A."/>
        </authorList>
    </citation>
    <scope>NUCLEOTIDE SEQUENCE [LARGE SCALE GENOMIC DNA]</scope>
</reference>
<proteinExistence type="predicted"/>
<protein>
    <recommendedName>
        <fullName evidence="3">Ig-like domain-containing protein</fullName>
    </recommendedName>
</protein>
<dbReference type="PANTHER" id="PTHR21261:SF15">
    <property type="entry name" value="BEATEN PATH IIIA, ISOFORM D-RELATED"/>
    <property type="match status" value="1"/>
</dbReference>
<dbReference type="InterPro" id="IPR013783">
    <property type="entry name" value="Ig-like_fold"/>
</dbReference>
<feature type="non-terminal residue" evidence="1">
    <location>
        <position position="145"/>
    </location>
</feature>
<name>A0AAV2QFC5_MEGNR</name>
<feature type="non-terminal residue" evidence="1">
    <location>
        <position position="1"/>
    </location>
</feature>
<dbReference type="Proteomes" id="UP001497623">
    <property type="component" value="Unassembled WGS sequence"/>
</dbReference>
<dbReference type="InterPro" id="IPR036179">
    <property type="entry name" value="Ig-like_dom_sf"/>
</dbReference>
<dbReference type="AlphaFoldDB" id="A0AAV2QFC5"/>
<accession>A0AAV2QFC5</accession>
<gene>
    <name evidence="1" type="ORF">MNOR_LOCUS11163</name>
</gene>
<sequence length="145" mass="16469">IRQSNERRVLLRDLSFNSTGIYRCEVSADAPHFRTFANQSVMVVVELPDRPPTIAGGRSHYRVGETARLNCTSIKSKPVAHLDWFINGIKAPEETKIRYYPWQHPDGLESRRLGLSFQVEEAHFLEGVLTLKCKARVAAIYTAVE</sequence>
<dbReference type="EMBL" id="CAXKWB010005815">
    <property type="protein sequence ID" value="CAL4079975.1"/>
    <property type="molecule type" value="Genomic_DNA"/>
</dbReference>
<dbReference type="SUPFAM" id="SSF48726">
    <property type="entry name" value="Immunoglobulin"/>
    <property type="match status" value="1"/>
</dbReference>
<evidence type="ECO:0000313" key="2">
    <source>
        <dbReference type="Proteomes" id="UP001497623"/>
    </source>
</evidence>
<keyword evidence="2" id="KW-1185">Reference proteome</keyword>